<evidence type="ECO:0000313" key="11">
    <source>
        <dbReference type="Proteomes" id="UP000634139"/>
    </source>
</evidence>
<dbReference type="SMART" id="SM00563">
    <property type="entry name" value="PlsC"/>
    <property type="match status" value="1"/>
</dbReference>
<dbReference type="PANTHER" id="PTHR23063:SF52">
    <property type="entry name" value="LYSOPHOSPHATIDYLCHOLINE ACYLTRANSFERASE"/>
    <property type="match status" value="1"/>
</dbReference>
<feature type="transmembrane region" description="Helical" evidence="8">
    <location>
        <begin position="20"/>
        <end position="40"/>
    </location>
</feature>
<gene>
    <name evidence="10" type="ORF">GCM10011617_19620</name>
</gene>
<feature type="domain" description="Phospholipid/glycerol acyltransferase" evidence="9">
    <location>
        <begin position="76"/>
        <end position="190"/>
    </location>
</feature>
<name>A0A918RIE0_9SPHN</name>
<dbReference type="SUPFAM" id="SSF69593">
    <property type="entry name" value="Glycerol-3-phosphate (1)-acyltransferase"/>
    <property type="match status" value="1"/>
</dbReference>
<dbReference type="GO" id="GO:0006629">
    <property type="term" value="P:lipid metabolic process"/>
    <property type="evidence" value="ECO:0007669"/>
    <property type="project" value="UniProtKB-KW"/>
</dbReference>
<dbReference type="Pfam" id="PF01553">
    <property type="entry name" value="Acyltransferase"/>
    <property type="match status" value="1"/>
</dbReference>
<accession>A0A918RIE0</accession>
<evidence type="ECO:0000256" key="5">
    <source>
        <dbReference type="ARBA" id="ARBA00023098"/>
    </source>
</evidence>
<evidence type="ECO:0000259" key="9">
    <source>
        <dbReference type="SMART" id="SM00563"/>
    </source>
</evidence>
<keyword evidence="4 8" id="KW-1133">Transmembrane helix</keyword>
<dbReference type="AlphaFoldDB" id="A0A918RIE0"/>
<evidence type="ECO:0000313" key="10">
    <source>
        <dbReference type="EMBL" id="GGZ99258.1"/>
    </source>
</evidence>
<evidence type="ECO:0000256" key="2">
    <source>
        <dbReference type="ARBA" id="ARBA00022679"/>
    </source>
</evidence>
<keyword evidence="7 10" id="KW-0012">Acyltransferase</keyword>
<protein>
    <submittedName>
        <fullName evidence="10">1-acyl-sn-glycerol-3-phosphate acyltransferase</fullName>
    </submittedName>
</protein>
<proteinExistence type="predicted"/>
<keyword evidence="5" id="KW-0443">Lipid metabolism</keyword>
<dbReference type="Proteomes" id="UP000634139">
    <property type="component" value="Unassembled WGS sequence"/>
</dbReference>
<evidence type="ECO:0000256" key="3">
    <source>
        <dbReference type="ARBA" id="ARBA00022692"/>
    </source>
</evidence>
<dbReference type="PANTHER" id="PTHR23063">
    <property type="entry name" value="PHOSPHOLIPID ACYLTRANSFERASE"/>
    <property type="match status" value="1"/>
</dbReference>
<dbReference type="InterPro" id="IPR002123">
    <property type="entry name" value="Plipid/glycerol_acylTrfase"/>
</dbReference>
<dbReference type="EMBL" id="BMZD01000004">
    <property type="protein sequence ID" value="GGZ99258.1"/>
    <property type="molecule type" value="Genomic_DNA"/>
</dbReference>
<reference evidence="10" key="1">
    <citation type="journal article" date="2014" name="Int. J. Syst. Evol. Microbiol.">
        <title>Complete genome sequence of Corynebacterium casei LMG S-19264T (=DSM 44701T), isolated from a smear-ripened cheese.</title>
        <authorList>
            <consortium name="US DOE Joint Genome Institute (JGI-PGF)"/>
            <person name="Walter F."/>
            <person name="Albersmeier A."/>
            <person name="Kalinowski J."/>
            <person name="Ruckert C."/>
        </authorList>
    </citation>
    <scope>NUCLEOTIDE SEQUENCE</scope>
    <source>
        <strain evidence="10">KCTC 32422</strain>
    </source>
</reference>
<evidence type="ECO:0000256" key="1">
    <source>
        <dbReference type="ARBA" id="ARBA00004370"/>
    </source>
</evidence>
<evidence type="ECO:0000256" key="6">
    <source>
        <dbReference type="ARBA" id="ARBA00023136"/>
    </source>
</evidence>
<comment type="subcellular location">
    <subcellularLocation>
        <location evidence="1">Membrane</location>
    </subcellularLocation>
</comment>
<dbReference type="GO" id="GO:0016746">
    <property type="term" value="F:acyltransferase activity"/>
    <property type="evidence" value="ECO:0007669"/>
    <property type="project" value="UniProtKB-KW"/>
</dbReference>
<keyword evidence="3 8" id="KW-0812">Transmembrane</keyword>
<evidence type="ECO:0000256" key="8">
    <source>
        <dbReference type="SAM" id="Phobius"/>
    </source>
</evidence>
<comment type="caution">
    <text evidence="10">The sequence shown here is derived from an EMBL/GenBank/DDBJ whole genome shotgun (WGS) entry which is preliminary data.</text>
</comment>
<keyword evidence="11" id="KW-1185">Reference proteome</keyword>
<keyword evidence="6 8" id="KW-0472">Membrane</keyword>
<reference evidence="10" key="2">
    <citation type="submission" date="2020-09" db="EMBL/GenBank/DDBJ databases">
        <authorList>
            <person name="Sun Q."/>
            <person name="Kim S."/>
        </authorList>
    </citation>
    <scope>NUCLEOTIDE SEQUENCE</scope>
    <source>
        <strain evidence="10">KCTC 32422</strain>
    </source>
</reference>
<dbReference type="GO" id="GO:0016020">
    <property type="term" value="C:membrane"/>
    <property type="evidence" value="ECO:0007669"/>
    <property type="project" value="UniProtKB-SubCell"/>
</dbReference>
<keyword evidence="2" id="KW-0808">Transferase</keyword>
<evidence type="ECO:0000256" key="4">
    <source>
        <dbReference type="ARBA" id="ARBA00022989"/>
    </source>
</evidence>
<evidence type="ECO:0000256" key="7">
    <source>
        <dbReference type="ARBA" id="ARBA00023315"/>
    </source>
</evidence>
<dbReference type="CDD" id="cd07989">
    <property type="entry name" value="LPLAT_AGPAT-like"/>
    <property type="match status" value="1"/>
</dbReference>
<organism evidence="10 11">
    <name type="scientific">Novosphingobium arvoryzae</name>
    <dbReference type="NCBI Taxonomy" id="1256514"/>
    <lineage>
        <taxon>Bacteria</taxon>
        <taxon>Pseudomonadati</taxon>
        <taxon>Pseudomonadota</taxon>
        <taxon>Alphaproteobacteria</taxon>
        <taxon>Sphingomonadales</taxon>
        <taxon>Sphingomonadaceae</taxon>
        <taxon>Novosphingobium</taxon>
    </lineage>
</organism>
<sequence>MSVALPRARQVPLAGWLRIAVRIAAMAALLLICVPLFHAWKPFTRHNPWPRLFLRGVAWLAGVRLRLRGEKVHRGAFLLANHVSWIDIPAIAGVTGSAFVAHDGLASLPLLKWLCELNDTVFVARHDRTSIAAQVQAVRTALSDTGALTIFPEGTTSDGTGLLPLKSSLLSALEPLPDGIAVQPVLLDYGPEAAAVAWVGDEHGLDNFLRILARRRPVDLTLHFLPVLTGSELTSRKTIAAAAREAMLATLAR</sequence>